<organism evidence="1 2">
    <name type="scientific">Dichanthelium oligosanthes</name>
    <dbReference type="NCBI Taxonomy" id="888268"/>
    <lineage>
        <taxon>Eukaryota</taxon>
        <taxon>Viridiplantae</taxon>
        <taxon>Streptophyta</taxon>
        <taxon>Embryophyta</taxon>
        <taxon>Tracheophyta</taxon>
        <taxon>Spermatophyta</taxon>
        <taxon>Magnoliopsida</taxon>
        <taxon>Liliopsida</taxon>
        <taxon>Poales</taxon>
        <taxon>Poaceae</taxon>
        <taxon>PACMAD clade</taxon>
        <taxon>Panicoideae</taxon>
        <taxon>Panicodae</taxon>
        <taxon>Paniceae</taxon>
        <taxon>Dichantheliinae</taxon>
        <taxon>Dichanthelium</taxon>
    </lineage>
</organism>
<feature type="non-terminal residue" evidence="1">
    <location>
        <position position="113"/>
    </location>
</feature>
<dbReference type="AlphaFoldDB" id="A0A1E5WM57"/>
<gene>
    <name evidence="1" type="ORF">BAE44_0000533</name>
</gene>
<dbReference type="EMBL" id="LWDX02001767">
    <property type="protein sequence ID" value="OEL38448.1"/>
    <property type="molecule type" value="Genomic_DNA"/>
</dbReference>
<accession>A0A1E5WM57</accession>
<protein>
    <submittedName>
        <fullName evidence="1">Uncharacterized protein</fullName>
    </submittedName>
</protein>
<proteinExistence type="predicted"/>
<evidence type="ECO:0000313" key="1">
    <source>
        <dbReference type="EMBL" id="OEL38448.1"/>
    </source>
</evidence>
<name>A0A1E5WM57_9POAL</name>
<evidence type="ECO:0000313" key="2">
    <source>
        <dbReference type="Proteomes" id="UP000095767"/>
    </source>
</evidence>
<dbReference type="Proteomes" id="UP000095767">
    <property type="component" value="Unassembled WGS sequence"/>
</dbReference>
<keyword evidence="2" id="KW-1185">Reference proteome</keyword>
<sequence length="113" mass="12694">MNSPSVPLGEIPPTVVDAEDDTIPYAVPIRMSMDSNIGGPEPFDALPLRMILFGGKEPITFSKEELNHLRKQEVDGPPKQEVWIPMRLKSHGLYVEGDWTAFVQRRITGHKDL</sequence>
<comment type="caution">
    <text evidence="1">The sequence shown here is derived from an EMBL/GenBank/DDBJ whole genome shotgun (WGS) entry which is preliminary data.</text>
</comment>
<reference evidence="1 2" key="1">
    <citation type="submission" date="2016-09" db="EMBL/GenBank/DDBJ databases">
        <title>The draft genome of Dichanthelium oligosanthes: A C3 panicoid grass species.</title>
        <authorList>
            <person name="Studer A.J."/>
            <person name="Schnable J.C."/>
            <person name="Brutnell T.P."/>
        </authorList>
    </citation>
    <scope>NUCLEOTIDE SEQUENCE [LARGE SCALE GENOMIC DNA]</scope>
    <source>
        <strain evidence="2">cv. Kellogg 1175</strain>
        <tissue evidence="1">Leaf</tissue>
    </source>
</reference>